<dbReference type="GO" id="GO:0005634">
    <property type="term" value="C:nucleus"/>
    <property type="evidence" value="ECO:0007669"/>
    <property type="project" value="UniProtKB-SubCell"/>
</dbReference>
<dbReference type="Gramene" id="EES17776">
    <property type="protein sequence ID" value="EES17776"/>
    <property type="gene ID" value="SORBI_3009G057600"/>
</dbReference>
<feature type="domain" description="TF-B3" evidence="6">
    <location>
        <begin position="198"/>
        <end position="293"/>
    </location>
</feature>
<dbReference type="InterPro" id="IPR044837">
    <property type="entry name" value="REM16-like"/>
</dbReference>
<dbReference type="SUPFAM" id="SSF101936">
    <property type="entry name" value="DNA-binding pseudobarrel domain"/>
    <property type="match status" value="3"/>
</dbReference>
<reference evidence="7" key="1">
    <citation type="journal article" date="2019" name="BMC Genomics">
        <title>A new reference genome for Sorghum bicolor reveals high levels of sequence similarity between sweet and grain genotypes: implications for the genetics of sugar metabolism.</title>
        <authorList>
            <person name="Cooper E.A."/>
            <person name="Brenton Z.W."/>
            <person name="Flinn B.S."/>
            <person name="Jenkins J."/>
            <person name="Shu S."/>
            <person name="Flowers D."/>
            <person name="Luo F."/>
            <person name="Wang Y."/>
            <person name="Xia P."/>
            <person name="Barry K."/>
            <person name="Daum C."/>
            <person name="Lipzen A."/>
            <person name="Yoshinaga Y."/>
            <person name="Schmutz J."/>
            <person name="Saski C."/>
            <person name="Vermerris W."/>
            <person name="Kresovich S."/>
        </authorList>
    </citation>
    <scope>NUCLEOTIDE SEQUENCE</scope>
</reference>
<dbReference type="InterPro" id="IPR015300">
    <property type="entry name" value="DNA-bd_pseudobarrel_sf"/>
</dbReference>
<keyword evidence="4" id="KW-0804">Transcription</keyword>
<evidence type="ECO:0000313" key="8">
    <source>
        <dbReference type="Proteomes" id="UP000807115"/>
    </source>
</evidence>
<evidence type="ECO:0000256" key="5">
    <source>
        <dbReference type="ARBA" id="ARBA00023242"/>
    </source>
</evidence>
<keyword evidence="5" id="KW-0539">Nucleus</keyword>
<dbReference type="AlphaFoldDB" id="A0A921U377"/>
<dbReference type="EMBL" id="CM027688">
    <property type="protein sequence ID" value="KAG0517122.1"/>
    <property type="molecule type" value="Genomic_DNA"/>
</dbReference>
<dbReference type="SMART" id="SM01019">
    <property type="entry name" value="B3"/>
    <property type="match status" value="3"/>
</dbReference>
<evidence type="ECO:0000256" key="2">
    <source>
        <dbReference type="ARBA" id="ARBA00023015"/>
    </source>
</evidence>
<evidence type="ECO:0000256" key="3">
    <source>
        <dbReference type="ARBA" id="ARBA00023125"/>
    </source>
</evidence>
<dbReference type="InterPro" id="IPR003340">
    <property type="entry name" value="B3_DNA-bd"/>
</dbReference>
<dbReference type="KEGG" id="sbi:8071217"/>
<dbReference type="PROSITE" id="PS50863">
    <property type="entry name" value="B3"/>
    <property type="match status" value="3"/>
</dbReference>
<evidence type="ECO:0000313" key="7">
    <source>
        <dbReference type="EMBL" id="KAG0517122.1"/>
    </source>
</evidence>
<gene>
    <name evidence="7" type="ORF">BDA96_09G061200</name>
</gene>
<dbReference type="CDD" id="cd10017">
    <property type="entry name" value="B3_DNA"/>
    <property type="match status" value="3"/>
</dbReference>
<evidence type="ECO:0000259" key="6">
    <source>
        <dbReference type="PROSITE" id="PS50863"/>
    </source>
</evidence>
<name>A0A921U377_SORBI</name>
<sequence length="534" mass="60549">MGSTGGNCKRWWDHQDRDCKNNEKMRFHVVADEDSRSFMRIPQEFGSYLRKIISDTIKLNAPNGCTYDIAVCREMGEIVLRSGWDVFADAHNLEQNDYLVFKFCGSSSFKVHIYSSCGGSQKITSCVNPDPEILEDVPPCTTSDHHVPNGNEIPHPGHVQTPACFEYFTSGGSRLTKAQDKKVLEMARTIKSEIPVYVAVMNKSNVDLNGCSIRIPSILMEDVTEEVFKATVKLEASDANLYSVSATRQCNDEIVLQSGWDTFVVAHHVQERDLIIFRHKRNSRLEVFILNPSGHQKNTSWFGMQDVSNTQQMCDDSVEIVEPPHKKVGIIDVSSSSDDEKNVAAYSAKSARRQKQQLGHFAKTRRMASTSCPSIKSEHDRFLLNSNNCEGPTRPPYIISNKVTLSRVQEKMVLEKVQAIRSRFPIYVAVINRSSAAERNNRSRMIFSNEYSRRCLPSATHDLTLQLEGCWGKQWHTLLHVQGGDSRSRGVRRISRGWAQFVRDNRLVLGDICLFEMEKATRCLRMKVHLIPKA</sequence>
<evidence type="ECO:0000256" key="1">
    <source>
        <dbReference type="ARBA" id="ARBA00004123"/>
    </source>
</evidence>
<dbReference type="Pfam" id="PF02362">
    <property type="entry name" value="B3"/>
    <property type="match status" value="3"/>
</dbReference>
<dbReference type="GO" id="GO:0003677">
    <property type="term" value="F:DNA binding"/>
    <property type="evidence" value="ECO:0007669"/>
    <property type="project" value="UniProtKB-KW"/>
</dbReference>
<proteinExistence type="predicted"/>
<keyword evidence="2" id="KW-0805">Transcription regulation</keyword>
<comment type="caution">
    <text evidence="7">The sequence shown here is derived from an EMBL/GenBank/DDBJ whole genome shotgun (WGS) entry which is preliminary data.</text>
</comment>
<accession>A0A921U377</accession>
<dbReference type="OrthoDB" id="671860at2759"/>
<feature type="domain" description="TF-B3" evidence="6">
    <location>
        <begin position="430"/>
        <end position="534"/>
    </location>
</feature>
<dbReference type="OMA" id="CNDEIVL"/>
<evidence type="ECO:0000256" key="4">
    <source>
        <dbReference type="ARBA" id="ARBA00023163"/>
    </source>
</evidence>
<protein>
    <recommendedName>
        <fullName evidence="6">TF-B3 domain-containing protein</fullName>
    </recommendedName>
</protein>
<dbReference type="Proteomes" id="UP000807115">
    <property type="component" value="Chromosome 9"/>
</dbReference>
<feature type="domain" description="TF-B3" evidence="6">
    <location>
        <begin position="24"/>
        <end position="117"/>
    </location>
</feature>
<reference evidence="7" key="2">
    <citation type="submission" date="2020-10" db="EMBL/GenBank/DDBJ databases">
        <authorList>
            <person name="Cooper E.A."/>
            <person name="Brenton Z.W."/>
            <person name="Flinn B.S."/>
            <person name="Jenkins J."/>
            <person name="Shu S."/>
            <person name="Flowers D."/>
            <person name="Luo F."/>
            <person name="Wang Y."/>
            <person name="Xia P."/>
            <person name="Barry K."/>
            <person name="Daum C."/>
            <person name="Lipzen A."/>
            <person name="Yoshinaga Y."/>
            <person name="Schmutz J."/>
            <person name="Saski C."/>
            <person name="Vermerris W."/>
            <person name="Kresovich S."/>
        </authorList>
    </citation>
    <scope>NUCLEOTIDE SEQUENCE</scope>
</reference>
<dbReference type="PANTHER" id="PTHR31391:SF121">
    <property type="entry name" value="B3 DOMAIN-CONTAINING PROTEIN OS08G0325100-RELATED"/>
    <property type="match status" value="1"/>
</dbReference>
<dbReference type="PANTHER" id="PTHR31391">
    <property type="entry name" value="B3 DOMAIN-CONTAINING PROTEIN OS11G0197600-RELATED"/>
    <property type="match status" value="1"/>
</dbReference>
<organism evidence="7 8">
    <name type="scientific">Sorghum bicolor</name>
    <name type="common">Sorghum</name>
    <name type="synonym">Sorghum vulgare</name>
    <dbReference type="NCBI Taxonomy" id="4558"/>
    <lineage>
        <taxon>Eukaryota</taxon>
        <taxon>Viridiplantae</taxon>
        <taxon>Streptophyta</taxon>
        <taxon>Embryophyta</taxon>
        <taxon>Tracheophyta</taxon>
        <taxon>Spermatophyta</taxon>
        <taxon>Magnoliopsida</taxon>
        <taxon>Liliopsida</taxon>
        <taxon>Poales</taxon>
        <taxon>Poaceae</taxon>
        <taxon>PACMAD clade</taxon>
        <taxon>Panicoideae</taxon>
        <taxon>Andropogonodae</taxon>
        <taxon>Andropogoneae</taxon>
        <taxon>Sorghinae</taxon>
        <taxon>Sorghum</taxon>
    </lineage>
</organism>
<comment type="subcellular location">
    <subcellularLocation>
        <location evidence="1">Nucleus</location>
    </subcellularLocation>
</comment>
<dbReference type="Gene3D" id="2.40.330.10">
    <property type="entry name" value="DNA-binding pseudobarrel domain"/>
    <property type="match status" value="3"/>
</dbReference>
<keyword evidence="3" id="KW-0238">DNA-binding</keyword>